<evidence type="ECO:0000313" key="2">
    <source>
        <dbReference type="EMBL" id="RXN28982.1"/>
    </source>
</evidence>
<dbReference type="Gene3D" id="3.30.420.10">
    <property type="entry name" value="Ribonuclease H-like superfamily/Ribonuclease H"/>
    <property type="match status" value="1"/>
</dbReference>
<feature type="compositionally biased region" description="Acidic residues" evidence="1">
    <location>
        <begin position="359"/>
        <end position="371"/>
    </location>
</feature>
<dbReference type="InterPro" id="IPR050951">
    <property type="entry name" value="Retrovirus_Pol_polyprotein"/>
</dbReference>
<feature type="region of interest" description="Disordered" evidence="1">
    <location>
        <begin position="183"/>
        <end position="218"/>
    </location>
</feature>
<feature type="region of interest" description="Disordered" evidence="1">
    <location>
        <begin position="349"/>
        <end position="373"/>
    </location>
</feature>
<organism evidence="2 3">
    <name type="scientific">Labeo rohita</name>
    <name type="common">Indian major carp</name>
    <name type="synonym">Cyprinus rohita</name>
    <dbReference type="NCBI Taxonomy" id="84645"/>
    <lineage>
        <taxon>Eukaryota</taxon>
        <taxon>Metazoa</taxon>
        <taxon>Chordata</taxon>
        <taxon>Craniata</taxon>
        <taxon>Vertebrata</taxon>
        <taxon>Euteleostomi</taxon>
        <taxon>Actinopterygii</taxon>
        <taxon>Neopterygii</taxon>
        <taxon>Teleostei</taxon>
        <taxon>Ostariophysi</taxon>
        <taxon>Cypriniformes</taxon>
        <taxon>Cyprinidae</taxon>
        <taxon>Labeoninae</taxon>
        <taxon>Labeonini</taxon>
        <taxon>Labeo</taxon>
    </lineage>
</organism>
<evidence type="ECO:0000313" key="3">
    <source>
        <dbReference type="Proteomes" id="UP000290572"/>
    </source>
</evidence>
<gene>
    <name evidence="2" type="ORF">ROHU_018711</name>
</gene>
<dbReference type="InterPro" id="IPR036397">
    <property type="entry name" value="RNaseH_sf"/>
</dbReference>
<dbReference type="PANTHER" id="PTHR37984">
    <property type="entry name" value="PROTEIN CBG26694"/>
    <property type="match status" value="1"/>
</dbReference>
<comment type="caution">
    <text evidence="2">The sequence shown here is derived from an EMBL/GenBank/DDBJ whole genome shotgun (WGS) entry which is preliminary data.</text>
</comment>
<keyword evidence="3" id="KW-1185">Reference proteome</keyword>
<proteinExistence type="predicted"/>
<dbReference type="EMBL" id="QBIY01011822">
    <property type="protein sequence ID" value="RXN28982.1"/>
    <property type="molecule type" value="Genomic_DNA"/>
</dbReference>
<dbReference type="Proteomes" id="UP000290572">
    <property type="component" value="Unassembled WGS sequence"/>
</dbReference>
<protein>
    <submittedName>
        <fullName evidence="2">Interferon-inducible GTPase 5-like protein</fullName>
    </submittedName>
</protein>
<dbReference type="PANTHER" id="PTHR37984:SF15">
    <property type="entry name" value="INTEGRASE CATALYTIC DOMAIN-CONTAINING PROTEIN"/>
    <property type="match status" value="1"/>
</dbReference>
<dbReference type="STRING" id="84645.A0A498NAV5"/>
<accession>A0A498NAV5</accession>
<dbReference type="GO" id="GO:0003676">
    <property type="term" value="F:nucleic acid binding"/>
    <property type="evidence" value="ECO:0007669"/>
    <property type="project" value="InterPro"/>
</dbReference>
<name>A0A498NAV5_LABRO</name>
<sequence>MLGTLENKQKAHWKEYVKPLMYAYNCTRNDVTGYSPYELMFGRQPRLPLDIAFGLLNDEPCHSHSKYVTSLKSRLEESYKLALENSRKVAERNKKRFDTNVLASVLEVGDRVLVRNVRLRGKQKLSDKWESDVYTVLKKAQNVPVYTVCPEGKDGPVRTLHRDLLLPCGFLPGVELEETTLPGVRPKCQTKPHSSAQKADKIERLDDDEDSESKSPRCFVPRGPVEVISRYIPPERSSCHLECSPVADPVELEAAGISRPNVDLLEDKQHEVREACEQICDEMSENLPGRDGVDSENVEVDLAECGDTDDTVIVSGEVGCDTPEVVNGSPETLENVVANPVEELRVVQDEGNSRTPDMIPEDGSSEGMPEDENPRCEGFFVVVVLLPYDH</sequence>
<dbReference type="AlphaFoldDB" id="A0A498NAV5"/>
<evidence type="ECO:0000256" key="1">
    <source>
        <dbReference type="SAM" id="MobiDB-lite"/>
    </source>
</evidence>
<reference evidence="2 3" key="1">
    <citation type="submission" date="2018-03" db="EMBL/GenBank/DDBJ databases">
        <title>Draft genome sequence of Rohu Carp (Labeo rohita).</title>
        <authorList>
            <person name="Das P."/>
            <person name="Kushwaha B."/>
            <person name="Joshi C.G."/>
            <person name="Kumar D."/>
            <person name="Nagpure N.S."/>
            <person name="Sahoo L."/>
            <person name="Das S.P."/>
            <person name="Bit A."/>
            <person name="Patnaik S."/>
            <person name="Meher P.K."/>
            <person name="Jayasankar P."/>
            <person name="Koringa P.G."/>
            <person name="Patel N.V."/>
            <person name="Hinsu A.T."/>
            <person name="Kumar R."/>
            <person name="Pandey M."/>
            <person name="Agarwal S."/>
            <person name="Srivastava S."/>
            <person name="Singh M."/>
            <person name="Iquebal M.A."/>
            <person name="Jaiswal S."/>
            <person name="Angadi U.B."/>
            <person name="Kumar N."/>
            <person name="Raza M."/>
            <person name="Shah T.M."/>
            <person name="Rai A."/>
            <person name="Jena J.K."/>
        </authorList>
    </citation>
    <scope>NUCLEOTIDE SEQUENCE [LARGE SCALE GENOMIC DNA]</scope>
    <source>
        <strain evidence="2">DASCIFA01</strain>
        <tissue evidence="2">Testis</tissue>
    </source>
</reference>